<evidence type="ECO:0000256" key="2">
    <source>
        <dbReference type="ARBA" id="ARBA00023015"/>
    </source>
</evidence>
<dbReference type="Gene3D" id="1.10.1740.10">
    <property type="match status" value="1"/>
</dbReference>
<keyword evidence="2 6" id="KW-0805">Transcription regulation</keyword>
<evidence type="ECO:0000256" key="1">
    <source>
        <dbReference type="ARBA" id="ARBA00010641"/>
    </source>
</evidence>
<accession>A0A3S0QNF3</accession>
<dbReference type="InterPro" id="IPR013324">
    <property type="entry name" value="RNA_pol_sigma_r3/r4-like"/>
</dbReference>
<dbReference type="PROSITE" id="PS01063">
    <property type="entry name" value="SIGMA70_ECF"/>
    <property type="match status" value="1"/>
</dbReference>
<dbReference type="NCBIfam" id="TIGR02937">
    <property type="entry name" value="sigma70-ECF"/>
    <property type="match status" value="1"/>
</dbReference>
<dbReference type="Proteomes" id="UP000278823">
    <property type="component" value="Unassembled WGS sequence"/>
</dbReference>
<keyword evidence="4 6" id="KW-0238">DNA-binding</keyword>
<gene>
    <name evidence="9" type="ORF">EFQ99_19955</name>
</gene>
<dbReference type="InterPro" id="IPR036388">
    <property type="entry name" value="WH-like_DNA-bd_sf"/>
</dbReference>
<keyword evidence="10" id="KW-1185">Reference proteome</keyword>
<sequence>MMTNAQIAYPVGSNDWLLPARLRSQVRNRPSLLTVLLGSAARLFHLMVSEKTNSDRVAPAADATAQHEFMQRFQHMIVPHLDAAYNFARFLSRDADAAQDIVQEAFLRAYRNFETYRGGDPRAWLFAIVRNCCHAWRQQDRRKARFERHLDNDGDADLDEGEEYQIASEEDSPETATIRRSEQQRVRSVISQLPEAMREILVLRELEDLSYRQIAEIIDAPIGTVMSRLARARREFGEAWDACSKGETAG</sequence>
<evidence type="ECO:0000259" key="8">
    <source>
        <dbReference type="Pfam" id="PF08281"/>
    </source>
</evidence>
<dbReference type="RefSeq" id="WP_126922927.1">
    <property type="nucleotide sequence ID" value="NZ_ML133692.1"/>
</dbReference>
<dbReference type="Pfam" id="PF04542">
    <property type="entry name" value="Sigma70_r2"/>
    <property type="match status" value="1"/>
</dbReference>
<dbReference type="Pfam" id="PF08281">
    <property type="entry name" value="Sigma70_r4_2"/>
    <property type="match status" value="1"/>
</dbReference>
<dbReference type="InterPro" id="IPR013249">
    <property type="entry name" value="RNA_pol_sigma70_r4_t2"/>
</dbReference>
<dbReference type="GO" id="GO:0003677">
    <property type="term" value="F:DNA binding"/>
    <property type="evidence" value="ECO:0007669"/>
    <property type="project" value="UniProtKB-KW"/>
</dbReference>
<comment type="caution">
    <text evidence="9">The sequence shown here is derived from an EMBL/GenBank/DDBJ whole genome shotgun (WGS) entry which is preliminary data.</text>
</comment>
<name>A0A3S0QNF3_9HYPH</name>
<dbReference type="OrthoDB" id="9803470at2"/>
<dbReference type="CDD" id="cd06171">
    <property type="entry name" value="Sigma70_r4"/>
    <property type="match status" value="1"/>
</dbReference>
<dbReference type="SUPFAM" id="SSF88659">
    <property type="entry name" value="Sigma3 and sigma4 domains of RNA polymerase sigma factors"/>
    <property type="match status" value="1"/>
</dbReference>
<dbReference type="InterPro" id="IPR007627">
    <property type="entry name" value="RNA_pol_sigma70_r2"/>
</dbReference>
<evidence type="ECO:0000256" key="6">
    <source>
        <dbReference type="RuleBase" id="RU000716"/>
    </source>
</evidence>
<dbReference type="PANTHER" id="PTHR43133">
    <property type="entry name" value="RNA POLYMERASE ECF-TYPE SIGMA FACTO"/>
    <property type="match status" value="1"/>
</dbReference>
<dbReference type="Gene3D" id="1.10.10.10">
    <property type="entry name" value="Winged helix-like DNA-binding domain superfamily/Winged helix DNA-binding domain"/>
    <property type="match status" value="1"/>
</dbReference>
<keyword evidence="3 6" id="KW-0731">Sigma factor</keyword>
<dbReference type="AlphaFoldDB" id="A0A3S0QNF3"/>
<dbReference type="GO" id="GO:0006352">
    <property type="term" value="P:DNA-templated transcription initiation"/>
    <property type="evidence" value="ECO:0007669"/>
    <property type="project" value="InterPro"/>
</dbReference>
<feature type="domain" description="RNA polymerase sigma-70 region 2" evidence="7">
    <location>
        <begin position="78"/>
        <end position="141"/>
    </location>
</feature>
<evidence type="ECO:0000256" key="5">
    <source>
        <dbReference type="ARBA" id="ARBA00023163"/>
    </source>
</evidence>
<evidence type="ECO:0000256" key="3">
    <source>
        <dbReference type="ARBA" id="ARBA00023082"/>
    </source>
</evidence>
<organism evidence="9 10">
    <name type="scientific">Rhizobium vallis</name>
    <dbReference type="NCBI Taxonomy" id="634290"/>
    <lineage>
        <taxon>Bacteria</taxon>
        <taxon>Pseudomonadati</taxon>
        <taxon>Pseudomonadota</taxon>
        <taxon>Alphaproteobacteria</taxon>
        <taxon>Hyphomicrobiales</taxon>
        <taxon>Rhizobiaceae</taxon>
        <taxon>Rhizobium/Agrobacterium group</taxon>
        <taxon>Rhizobium</taxon>
    </lineage>
</organism>
<dbReference type="GO" id="GO:0016987">
    <property type="term" value="F:sigma factor activity"/>
    <property type="evidence" value="ECO:0007669"/>
    <property type="project" value="UniProtKB-KW"/>
</dbReference>
<evidence type="ECO:0000313" key="10">
    <source>
        <dbReference type="Proteomes" id="UP000278823"/>
    </source>
</evidence>
<evidence type="ECO:0000259" key="7">
    <source>
        <dbReference type="Pfam" id="PF04542"/>
    </source>
</evidence>
<dbReference type="InterPro" id="IPR014284">
    <property type="entry name" value="RNA_pol_sigma-70_dom"/>
</dbReference>
<dbReference type="PANTHER" id="PTHR43133:SF25">
    <property type="entry name" value="RNA POLYMERASE SIGMA FACTOR RFAY-RELATED"/>
    <property type="match status" value="1"/>
</dbReference>
<dbReference type="EMBL" id="RJTH01000007">
    <property type="protein sequence ID" value="RUM23561.1"/>
    <property type="molecule type" value="Genomic_DNA"/>
</dbReference>
<dbReference type="InterPro" id="IPR039425">
    <property type="entry name" value="RNA_pol_sigma-70-like"/>
</dbReference>
<dbReference type="InterPro" id="IPR000838">
    <property type="entry name" value="RNA_pol_sigma70_ECF_CS"/>
</dbReference>
<evidence type="ECO:0000313" key="9">
    <source>
        <dbReference type="EMBL" id="RUM23561.1"/>
    </source>
</evidence>
<keyword evidence="5 6" id="KW-0804">Transcription</keyword>
<dbReference type="SUPFAM" id="SSF88946">
    <property type="entry name" value="Sigma2 domain of RNA polymerase sigma factors"/>
    <property type="match status" value="1"/>
</dbReference>
<protein>
    <recommendedName>
        <fullName evidence="6">RNA polymerase sigma factor</fullName>
    </recommendedName>
</protein>
<comment type="similarity">
    <text evidence="1 6">Belongs to the sigma-70 factor family. ECF subfamily.</text>
</comment>
<feature type="domain" description="RNA polymerase sigma factor 70 region 4 type 2" evidence="8">
    <location>
        <begin position="184"/>
        <end position="234"/>
    </location>
</feature>
<dbReference type="InterPro" id="IPR013325">
    <property type="entry name" value="RNA_pol_sigma_r2"/>
</dbReference>
<proteinExistence type="inferred from homology"/>
<reference evidence="10" key="1">
    <citation type="submission" date="2018-11" db="EMBL/GenBank/DDBJ databases">
        <title>Rhizobium chutanense sp. nov., isolated from root nodules of Phaseolus vulgaris in China.</title>
        <authorList>
            <person name="Huo Y."/>
        </authorList>
    </citation>
    <scope>NUCLEOTIDE SEQUENCE [LARGE SCALE GENOMIC DNA]</scope>
    <source>
        <strain evidence="10">CCBAU 65647</strain>
    </source>
</reference>
<evidence type="ECO:0000256" key="4">
    <source>
        <dbReference type="ARBA" id="ARBA00023125"/>
    </source>
</evidence>